<protein>
    <submittedName>
        <fullName evidence="1">Uncharacterized protein</fullName>
    </submittedName>
</protein>
<proteinExistence type="predicted"/>
<accession>A0ABQ8DPQ7</accession>
<reference evidence="1 2" key="1">
    <citation type="submission" date="2021-05" db="EMBL/GenBank/DDBJ databases">
        <title>Genome Assembly of Synthetic Allotetraploid Brassica napus Reveals Homoeologous Exchanges between Subgenomes.</title>
        <authorList>
            <person name="Davis J.T."/>
        </authorList>
    </citation>
    <scope>NUCLEOTIDE SEQUENCE [LARGE SCALE GENOMIC DNA]</scope>
    <source>
        <strain evidence="2">cv. Da-Ae</strain>
        <tissue evidence="1">Seedling</tissue>
    </source>
</reference>
<organism evidence="1 2">
    <name type="scientific">Brassica napus</name>
    <name type="common">Rape</name>
    <dbReference type="NCBI Taxonomy" id="3708"/>
    <lineage>
        <taxon>Eukaryota</taxon>
        <taxon>Viridiplantae</taxon>
        <taxon>Streptophyta</taxon>
        <taxon>Embryophyta</taxon>
        <taxon>Tracheophyta</taxon>
        <taxon>Spermatophyta</taxon>
        <taxon>Magnoliopsida</taxon>
        <taxon>eudicotyledons</taxon>
        <taxon>Gunneridae</taxon>
        <taxon>Pentapetalae</taxon>
        <taxon>rosids</taxon>
        <taxon>malvids</taxon>
        <taxon>Brassicales</taxon>
        <taxon>Brassicaceae</taxon>
        <taxon>Brassiceae</taxon>
        <taxon>Brassica</taxon>
    </lineage>
</organism>
<comment type="caution">
    <text evidence="1">The sequence shown here is derived from an EMBL/GenBank/DDBJ whole genome shotgun (WGS) entry which is preliminary data.</text>
</comment>
<evidence type="ECO:0000313" key="1">
    <source>
        <dbReference type="EMBL" id="KAH0931218.1"/>
    </source>
</evidence>
<evidence type="ECO:0000313" key="2">
    <source>
        <dbReference type="Proteomes" id="UP000824890"/>
    </source>
</evidence>
<gene>
    <name evidence="1" type="ORF">HID58_008335</name>
</gene>
<name>A0ABQ8DPQ7_BRANA</name>
<dbReference type="Proteomes" id="UP000824890">
    <property type="component" value="Unassembled WGS sequence"/>
</dbReference>
<keyword evidence="2" id="KW-1185">Reference proteome</keyword>
<sequence>MAVRSLAQGRGQGEEGAVKFHVRLFGFVSGRRRLLQLRQRRLLSPRGRGYRSSIVVGLDLGG</sequence>
<dbReference type="EMBL" id="JAGKQM010000003">
    <property type="protein sequence ID" value="KAH0931218.1"/>
    <property type="molecule type" value="Genomic_DNA"/>
</dbReference>